<dbReference type="PANTHER" id="PTHR30437">
    <property type="entry name" value="TRANSCRIPTION ELONGATION FACTOR GREA"/>
    <property type="match status" value="1"/>
</dbReference>
<keyword evidence="4" id="KW-1185">Reference proteome</keyword>
<dbReference type="NCBIfam" id="NF004548">
    <property type="entry name" value="PRK05892.1"/>
    <property type="match status" value="1"/>
</dbReference>
<dbReference type="InterPro" id="IPR036953">
    <property type="entry name" value="GreA/GreB_C_sf"/>
</dbReference>
<feature type="coiled-coil region" evidence="1">
    <location>
        <begin position="4"/>
        <end position="38"/>
    </location>
</feature>
<dbReference type="GO" id="GO:0003677">
    <property type="term" value="F:DNA binding"/>
    <property type="evidence" value="ECO:0007669"/>
    <property type="project" value="InterPro"/>
</dbReference>
<dbReference type="SUPFAM" id="SSF54534">
    <property type="entry name" value="FKBP-like"/>
    <property type="match status" value="1"/>
</dbReference>
<dbReference type="GO" id="GO:0006354">
    <property type="term" value="P:DNA-templated transcription elongation"/>
    <property type="evidence" value="ECO:0007669"/>
    <property type="project" value="TreeGrafter"/>
</dbReference>
<dbReference type="InterPro" id="IPR001437">
    <property type="entry name" value="Tscrpt_elong_fac_GreA/B_C"/>
</dbReference>
<dbReference type="EMBL" id="AP022620">
    <property type="protein sequence ID" value="BBZ78383.1"/>
    <property type="molecule type" value="Genomic_DNA"/>
</dbReference>
<dbReference type="Proteomes" id="UP000467249">
    <property type="component" value="Chromosome"/>
</dbReference>
<dbReference type="Pfam" id="PF01272">
    <property type="entry name" value="GreA_GreB"/>
    <property type="match status" value="1"/>
</dbReference>
<evidence type="ECO:0000313" key="3">
    <source>
        <dbReference type="EMBL" id="BBZ78383.1"/>
    </source>
</evidence>
<proteinExistence type="predicted"/>
<evidence type="ECO:0000313" key="4">
    <source>
        <dbReference type="Proteomes" id="UP000467249"/>
    </source>
</evidence>
<dbReference type="GO" id="GO:0070063">
    <property type="term" value="F:RNA polymerase binding"/>
    <property type="evidence" value="ECO:0007669"/>
    <property type="project" value="InterPro"/>
</dbReference>
<name>A0A6N4WDB0_9MYCO</name>
<sequence length="155" mass="16751">MSETNFDAQERDRLEGELAELRQRRDQMRAELQGDADTVGDRGDAADALQRAEDLAGIDEQIGRLAWLLAGGNADVPGQLPNGTKVTVRFPGDEPVRMRVINYLEETPAGAEDSTLTADSPLGLALFGRSAGDTVTYSTPRGELQVELLAIEVPK</sequence>
<accession>A0A6N4WDB0</accession>
<keyword evidence="1" id="KW-0175">Coiled coil</keyword>
<feature type="domain" description="Transcription elongation factor GreA/GreB C-terminal" evidence="2">
    <location>
        <begin position="83"/>
        <end position="152"/>
    </location>
</feature>
<evidence type="ECO:0000256" key="1">
    <source>
        <dbReference type="SAM" id="Coils"/>
    </source>
</evidence>
<dbReference type="PIRSF" id="PIRSF006092">
    <property type="entry name" value="GreA_GreB"/>
    <property type="match status" value="1"/>
</dbReference>
<gene>
    <name evidence="3" type="ORF">MANY_37200</name>
</gene>
<dbReference type="RefSeq" id="WP_163805553.1">
    <property type="nucleotide sequence ID" value="NZ_AP022620.1"/>
</dbReference>
<dbReference type="AlphaFoldDB" id="A0A6N4WDB0"/>
<dbReference type="InterPro" id="IPR023459">
    <property type="entry name" value="Tscrpt_elong_fac_GreA/B_fam"/>
</dbReference>
<dbReference type="GO" id="GO:0032784">
    <property type="term" value="P:regulation of DNA-templated transcription elongation"/>
    <property type="evidence" value="ECO:0007669"/>
    <property type="project" value="InterPro"/>
</dbReference>
<protein>
    <recommendedName>
        <fullName evidence="2">Transcription elongation factor GreA/GreB C-terminal domain-containing protein</fullName>
    </recommendedName>
</protein>
<organism evidence="3 4">
    <name type="scientific">Mycolicibacterium anyangense</name>
    <dbReference type="NCBI Taxonomy" id="1431246"/>
    <lineage>
        <taxon>Bacteria</taxon>
        <taxon>Bacillati</taxon>
        <taxon>Actinomycetota</taxon>
        <taxon>Actinomycetes</taxon>
        <taxon>Mycobacteriales</taxon>
        <taxon>Mycobacteriaceae</taxon>
        <taxon>Mycolicibacterium</taxon>
    </lineage>
</organism>
<dbReference type="KEGG" id="many:MANY_37200"/>
<dbReference type="Gene3D" id="3.10.50.30">
    <property type="entry name" value="Transcription elongation factor, GreA/GreB, C-terminal domain"/>
    <property type="match status" value="1"/>
</dbReference>
<dbReference type="PANTHER" id="PTHR30437:SF4">
    <property type="entry name" value="TRANSCRIPTION ELONGATION FACTOR GREA"/>
    <property type="match status" value="1"/>
</dbReference>
<evidence type="ECO:0000259" key="2">
    <source>
        <dbReference type="Pfam" id="PF01272"/>
    </source>
</evidence>
<reference evidence="3 4" key="1">
    <citation type="journal article" date="2019" name="Emerg. Microbes Infect.">
        <title>Comprehensive subspecies identification of 175 nontuberculous mycobacteria species based on 7547 genomic profiles.</title>
        <authorList>
            <person name="Matsumoto Y."/>
            <person name="Kinjo T."/>
            <person name="Motooka D."/>
            <person name="Nabeya D."/>
            <person name="Jung N."/>
            <person name="Uechi K."/>
            <person name="Horii T."/>
            <person name="Iida T."/>
            <person name="Fujita J."/>
            <person name="Nakamura S."/>
        </authorList>
    </citation>
    <scope>NUCLEOTIDE SEQUENCE [LARGE SCALE GENOMIC DNA]</scope>
    <source>
        <strain evidence="3 4">JCM 30275</strain>
    </source>
</reference>